<sequence>MNKDQNRDIDCLEYISSALPMMLNNMPQSVIHFYTYILTYH</sequence>
<reference evidence="1" key="1">
    <citation type="journal article" date="2011" name="PLoS ONE">
        <title>The entomopathogenic bacterial endosymbionts xenorhabdus and photorhabdus: convergent lifestyles from divergent genomes.</title>
        <authorList>
            <person name="Chaston J.M."/>
            <person name="Suen G."/>
            <person name="Tucker S.L."/>
            <person name="Andersen A.W."/>
            <person name="Bhasin A."/>
            <person name="Bode E."/>
            <person name="Bode H.B."/>
            <person name="Brachmann A.O."/>
            <person name="Cowles C.E."/>
            <person name="Cowles K.N."/>
            <person name="Darby C."/>
            <person name="de Leon L."/>
            <person name="Drace K."/>
            <person name="Du Z."/>
            <person name="Givaudan A."/>
            <person name="Herbert Tran E.E."/>
            <person name="Jewell K.A."/>
            <person name="Knack J.J."/>
            <person name="Krasomil-Osterfeld K.C."/>
            <person name="Kukor R."/>
            <person name="Lanois A."/>
            <person name="Latreille P."/>
            <person name="Leimgruber N.K."/>
            <person name="Lipke C.M."/>
            <person name="Liu R."/>
            <person name="Lu X."/>
            <person name="Martens E.C."/>
            <person name="Marri P.R."/>
            <person name="Medigue C."/>
            <person name="Menard M.L."/>
            <person name="Miller N.M."/>
            <person name="Morales-Soto N."/>
            <person name="Norton S."/>
            <person name="Ogier J.C."/>
            <person name="Orchard S.S."/>
            <person name="Park D."/>
            <person name="Park Y."/>
            <person name="Qurollo B.A."/>
            <person name="Sugar D.R."/>
            <person name="Richards G.R."/>
            <person name="Rouy Z."/>
            <person name="Slominski B."/>
            <person name="Slominski K."/>
            <person name="Snyder H."/>
            <person name="Tjaden B.C."/>
            <person name="van der Hoeven R."/>
            <person name="Welch R.D."/>
            <person name="Wheeler C."/>
            <person name="Xiang B."/>
            <person name="Barbazuk B."/>
            <person name="Gaudriault S."/>
            <person name="Goodner B."/>
            <person name="Slater S.C."/>
            <person name="Forst S."/>
            <person name="Goldman B.S."/>
            <person name="Goodrich-Blair H."/>
        </authorList>
    </citation>
    <scope>NUCLEOTIDE SEQUENCE [LARGE SCALE GENOMIC DNA]</scope>
    <source>
        <strain evidence="1">SS-2004</strain>
    </source>
</reference>
<dbReference type="Proteomes" id="UP000002045">
    <property type="component" value="Chromosome"/>
</dbReference>
<dbReference type="AlphaFoldDB" id="D3V2D0"/>
<protein>
    <submittedName>
        <fullName evidence="1">Uncharacterized protein</fullName>
    </submittedName>
</protein>
<dbReference type="KEGG" id="xbo:XBJ1_1769"/>
<dbReference type="HOGENOM" id="CLU_3278855_0_0_6"/>
<evidence type="ECO:0000313" key="1">
    <source>
        <dbReference type="EMBL" id="CBJ80895.1"/>
    </source>
</evidence>
<dbReference type="STRING" id="406818.XBJ1_1769"/>
<organism evidence="1 2">
    <name type="scientific">Xenorhabdus bovienii (strain SS-2004)</name>
    <name type="common">Xenorhabdus nematophila subsp. bovienii</name>
    <dbReference type="NCBI Taxonomy" id="406818"/>
    <lineage>
        <taxon>Bacteria</taxon>
        <taxon>Pseudomonadati</taxon>
        <taxon>Pseudomonadota</taxon>
        <taxon>Gammaproteobacteria</taxon>
        <taxon>Enterobacterales</taxon>
        <taxon>Morganellaceae</taxon>
        <taxon>Xenorhabdus</taxon>
    </lineage>
</organism>
<accession>D3V2D0</accession>
<proteinExistence type="predicted"/>
<evidence type="ECO:0000313" key="2">
    <source>
        <dbReference type="Proteomes" id="UP000002045"/>
    </source>
</evidence>
<gene>
    <name evidence="1" type="ordered locus">XBJ1_1769</name>
</gene>
<name>D3V2D0_XENBS</name>
<dbReference type="EMBL" id="FN667741">
    <property type="protein sequence ID" value="CBJ80895.1"/>
    <property type="molecule type" value="Genomic_DNA"/>
</dbReference>